<comment type="caution">
    <text evidence="3">The sequence shown here is derived from an EMBL/GenBank/DDBJ whole genome shotgun (WGS) entry which is preliminary data.</text>
</comment>
<keyword evidence="4" id="KW-1185">Reference proteome</keyword>
<reference evidence="3 4" key="1">
    <citation type="submission" date="2019-07" db="EMBL/GenBank/DDBJ databases">
        <title>Draft genome of C. aurimucosum strain 2274.</title>
        <authorList>
            <person name="Pacheco L.G.C."/>
            <person name="Aguiar E.R.G.R."/>
            <person name="Santos C.S."/>
            <person name="Rocha D.J.P.G."/>
            <person name="Sant'Anna L.O."/>
            <person name="Mattos-Guaraldi A.L."/>
            <person name="Santos L.S."/>
        </authorList>
    </citation>
    <scope>NUCLEOTIDE SEQUENCE [LARGE SCALE GENOMIC DNA]</scope>
    <source>
        <strain evidence="3 4">2274</strain>
    </source>
</reference>
<keyword evidence="1" id="KW-0472">Membrane</keyword>
<dbReference type="Pfam" id="PF01478">
    <property type="entry name" value="Peptidase_A24"/>
    <property type="match status" value="1"/>
</dbReference>
<dbReference type="AlphaFoldDB" id="A0A553FUZ7"/>
<dbReference type="GO" id="GO:0004190">
    <property type="term" value="F:aspartic-type endopeptidase activity"/>
    <property type="evidence" value="ECO:0007669"/>
    <property type="project" value="InterPro"/>
</dbReference>
<dbReference type="GO" id="GO:0016020">
    <property type="term" value="C:membrane"/>
    <property type="evidence" value="ECO:0007669"/>
    <property type="project" value="InterPro"/>
</dbReference>
<evidence type="ECO:0000256" key="1">
    <source>
        <dbReference type="SAM" id="Phobius"/>
    </source>
</evidence>
<name>A0A553FUZ7_9CORY</name>
<organism evidence="3 4">
    <name type="scientific">Corynebacterium hiratae</name>
    <dbReference type="NCBI Taxonomy" id="3139423"/>
    <lineage>
        <taxon>Bacteria</taxon>
        <taxon>Bacillati</taxon>
        <taxon>Actinomycetota</taxon>
        <taxon>Actinomycetes</taxon>
        <taxon>Mycobacteriales</taxon>
        <taxon>Corynebacteriaceae</taxon>
        <taxon>Corynebacterium</taxon>
    </lineage>
</organism>
<keyword evidence="1" id="KW-1133">Transmembrane helix</keyword>
<proteinExistence type="predicted"/>
<accession>A0A553FUZ7</accession>
<gene>
    <name evidence="3" type="ORF">FNY97_08335</name>
</gene>
<evidence type="ECO:0000313" key="3">
    <source>
        <dbReference type="EMBL" id="TRX61074.1"/>
    </source>
</evidence>
<keyword evidence="1" id="KW-0812">Transmembrane</keyword>
<dbReference type="EMBL" id="VKDK01000012">
    <property type="protein sequence ID" value="TRX61074.1"/>
    <property type="molecule type" value="Genomic_DNA"/>
</dbReference>
<sequence length="130" mass="13735">MGDVLFLAWGCALIVYDLRFKRLPNYLTLPAAVLSLWWFDPAGLLWPGLYILVALLSRAGSVGGGDLKLALPLGMVTAHAAGVLGVAFAMVGASLSTLLWGFMTQDRKPAHGPGMLIAAALVVLFNPDTV</sequence>
<evidence type="ECO:0000259" key="2">
    <source>
        <dbReference type="Pfam" id="PF01478"/>
    </source>
</evidence>
<feature type="domain" description="Prepilin type IV endopeptidase peptidase" evidence="2">
    <location>
        <begin position="5"/>
        <end position="93"/>
    </location>
</feature>
<dbReference type="RefSeq" id="WP_144013635.1">
    <property type="nucleotide sequence ID" value="NZ_VKDK01000012.1"/>
</dbReference>
<evidence type="ECO:0000313" key="4">
    <source>
        <dbReference type="Proteomes" id="UP000320443"/>
    </source>
</evidence>
<protein>
    <submittedName>
        <fullName evidence="3">Prepilin peptidase</fullName>
    </submittedName>
</protein>
<dbReference type="InterPro" id="IPR000045">
    <property type="entry name" value="Prepilin_IV_endopep_pep"/>
</dbReference>
<feature type="transmembrane region" description="Helical" evidence="1">
    <location>
        <begin position="69"/>
        <end position="90"/>
    </location>
</feature>
<feature type="transmembrane region" description="Helical" evidence="1">
    <location>
        <begin position="36"/>
        <end position="57"/>
    </location>
</feature>
<dbReference type="Proteomes" id="UP000320443">
    <property type="component" value="Unassembled WGS sequence"/>
</dbReference>